<accession>A0ABT7LBM2</accession>
<reference evidence="2 3" key="1">
    <citation type="submission" date="2023-06" db="EMBL/GenBank/DDBJ databases">
        <title>Pelomonas sp. APW6 16S ribosomal RNA gene genome sequencing and assembly.</title>
        <authorList>
            <person name="Woo H."/>
        </authorList>
    </citation>
    <scope>NUCLEOTIDE SEQUENCE [LARGE SCALE GENOMIC DNA]</scope>
    <source>
        <strain evidence="2 3">APW6</strain>
    </source>
</reference>
<dbReference type="EMBL" id="JASVDS010000001">
    <property type="protein sequence ID" value="MDL5030277.1"/>
    <property type="molecule type" value="Genomic_DNA"/>
</dbReference>
<keyword evidence="3" id="KW-1185">Reference proteome</keyword>
<proteinExistence type="predicted"/>
<comment type="caution">
    <text evidence="2">The sequence shown here is derived from an EMBL/GenBank/DDBJ whole genome shotgun (WGS) entry which is preliminary data.</text>
</comment>
<dbReference type="Proteomes" id="UP001238603">
    <property type="component" value="Unassembled WGS sequence"/>
</dbReference>
<gene>
    <name evidence="2" type="ORF">QRD43_00050</name>
</gene>
<feature type="compositionally biased region" description="Low complexity" evidence="1">
    <location>
        <begin position="58"/>
        <end position="80"/>
    </location>
</feature>
<feature type="region of interest" description="Disordered" evidence="1">
    <location>
        <begin position="53"/>
        <end position="80"/>
    </location>
</feature>
<organism evidence="2 3">
    <name type="scientific">Roseateles subflavus</name>
    <dbReference type="NCBI Taxonomy" id="3053353"/>
    <lineage>
        <taxon>Bacteria</taxon>
        <taxon>Pseudomonadati</taxon>
        <taxon>Pseudomonadota</taxon>
        <taxon>Betaproteobacteria</taxon>
        <taxon>Burkholderiales</taxon>
        <taxon>Sphaerotilaceae</taxon>
        <taxon>Roseateles</taxon>
    </lineage>
</organism>
<protein>
    <submittedName>
        <fullName evidence="2">Uncharacterized protein</fullName>
    </submittedName>
</protein>
<name>A0ABT7LBM2_9BURK</name>
<dbReference type="RefSeq" id="WP_285980419.1">
    <property type="nucleotide sequence ID" value="NZ_JASVDS010000001.1"/>
</dbReference>
<sequence>MTVRTFLVLSRGMLCTIALAVLAVCWHAALSGDTRRHPGPLAQRPALVTGALPTLSGRAPQPMAPASAPARRVALATQGL</sequence>
<evidence type="ECO:0000313" key="3">
    <source>
        <dbReference type="Proteomes" id="UP001238603"/>
    </source>
</evidence>
<evidence type="ECO:0000256" key="1">
    <source>
        <dbReference type="SAM" id="MobiDB-lite"/>
    </source>
</evidence>
<evidence type="ECO:0000313" key="2">
    <source>
        <dbReference type="EMBL" id="MDL5030277.1"/>
    </source>
</evidence>